<keyword evidence="3" id="KW-0430">Lectin</keyword>
<evidence type="ECO:0000313" key="7">
    <source>
        <dbReference type="EMBL" id="GAB0175385.1"/>
    </source>
</evidence>
<dbReference type="FunFam" id="3.10.100.10:FF:000015">
    <property type="entry name" value="C-type lectin Cal"/>
    <property type="match status" value="1"/>
</dbReference>
<proteinExistence type="predicted"/>
<dbReference type="InterPro" id="IPR050111">
    <property type="entry name" value="C-type_lectin/snaclec_domain"/>
</dbReference>
<dbReference type="SUPFAM" id="SSF56436">
    <property type="entry name" value="C-type lectin-like"/>
    <property type="match status" value="1"/>
</dbReference>
<evidence type="ECO:0000256" key="4">
    <source>
        <dbReference type="ARBA" id="ARBA00023157"/>
    </source>
</evidence>
<evidence type="ECO:0000313" key="8">
    <source>
        <dbReference type="Proteomes" id="UP001623348"/>
    </source>
</evidence>
<dbReference type="Gene3D" id="3.10.100.10">
    <property type="entry name" value="Mannose-Binding Protein A, subunit A"/>
    <property type="match status" value="1"/>
</dbReference>
<accession>A0ABC9VQE2</accession>
<protein>
    <submittedName>
        <fullName evidence="7">C-type lectin Cal-like</fullName>
    </submittedName>
</protein>
<dbReference type="AlphaFoldDB" id="A0ABC9VQE2"/>
<name>A0ABC9VQE2_GRUJA</name>
<evidence type="ECO:0000256" key="1">
    <source>
        <dbReference type="ARBA" id="ARBA00004613"/>
    </source>
</evidence>
<dbReference type="GO" id="GO:0005576">
    <property type="term" value="C:extracellular region"/>
    <property type="evidence" value="ECO:0007669"/>
    <property type="project" value="UniProtKB-SubCell"/>
</dbReference>
<dbReference type="PANTHER" id="PTHR22803">
    <property type="entry name" value="MANNOSE, PHOSPHOLIPASE, LECTIN RECEPTOR RELATED"/>
    <property type="match status" value="1"/>
</dbReference>
<dbReference type="InterPro" id="IPR016186">
    <property type="entry name" value="C-type_lectin-like/link_sf"/>
</dbReference>
<dbReference type="PROSITE" id="PS50041">
    <property type="entry name" value="C_TYPE_LECTIN_2"/>
    <property type="match status" value="1"/>
</dbReference>
<gene>
    <name evidence="7" type="ORF">GRJ2_000003700</name>
</gene>
<dbReference type="InterPro" id="IPR001304">
    <property type="entry name" value="C-type_lectin-like"/>
</dbReference>
<feature type="domain" description="C-type lectin" evidence="6">
    <location>
        <begin position="48"/>
        <end position="169"/>
    </location>
</feature>
<dbReference type="PROSITE" id="PS00615">
    <property type="entry name" value="C_TYPE_LECTIN_1"/>
    <property type="match status" value="1"/>
</dbReference>
<keyword evidence="4" id="KW-1015">Disulfide bond</keyword>
<keyword evidence="8" id="KW-1185">Reference proteome</keyword>
<feature type="chain" id="PRO_5044748928" evidence="5">
    <location>
        <begin position="27"/>
        <end position="172"/>
    </location>
</feature>
<comment type="caution">
    <text evidence="7">The sequence shown here is derived from an EMBL/GenBank/DDBJ whole genome shotgun (WGS) entry which is preliminary data.</text>
</comment>
<dbReference type="SMART" id="SM00034">
    <property type="entry name" value="CLECT"/>
    <property type="match status" value="1"/>
</dbReference>
<sequence length="172" mass="19844">MSAGPQLPPCMLGVLLLLAVLGGATASTADPARWRPRAASCPQKWLYYRGYCYGYFIERRTWAEAEAECTRYGPRGRLASIHSLGASRVLARYISGQRDGTNTWIGLQDEEHSRRWKWSDNSVFDYKRWAPGQPNNLWDKEDCVVLDRFSGFEFWHDYPCNSQFPFLCQHQL</sequence>
<evidence type="ECO:0000256" key="3">
    <source>
        <dbReference type="ARBA" id="ARBA00022734"/>
    </source>
</evidence>
<keyword evidence="2" id="KW-0964">Secreted</keyword>
<organism evidence="7 8">
    <name type="scientific">Grus japonensis</name>
    <name type="common">Japanese crane</name>
    <name type="synonym">Red-crowned crane</name>
    <dbReference type="NCBI Taxonomy" id="30415"/>
    <lineage>
        <taxon>Eukaryota</taxon>
        <taxon>Metazoa</taxon>
        <taxon>Chordata</taxon>
        <taxon>Craniata</taxon>
        <taxon>Vertebrata</taxon>
        <taxon>Euteleostomi</taxon>
        <taxon>Archelosauria</taxon>
        <taxon>Archosauria</taxon>
        <taxon>Dinosauria</taxon>
        <taxon>Saurischia</taxon>
        <taxon>Theropoda</taxon>
        <taxon>Coelurosauria</taxon>
        <taxon>Aves</taxon>
        <taxon>Neognathae</taxon>
        <taxon>Neoaves</taxon>
        <taxon>Gruiformes</taxon>
        <taxon>Gruidae</taxon>
        <taxon>Grus</taxon>
    </lineage>
</organism>
<dbReference type="GO" id="GO:0030246">
    <property type="term" value="F:carbohydrate binding"/>
    <property type="evidence" value="ECO:0007669"/>
    <property type="project" value="UniProtKB-KW"/>
</dbReference>
<feature type="signal peptide" evidence="5">
    <location>
        <begin position="1"/>
        <end position="26"/>
    </location>
</feature>
<dbReference type="InterPro" id="IPR018378">
    <property type="entry name" value="C-type_lectin_CS"/>
</dbReference>
<evidence type="ECO:0000256" key="5">
    <source>
        <dbReference type="SAM" id="SignalP"/>
    </source>
</evidence>
<dbReference type="PRINTS" id="PR01504">
    <property type="entry name" value="PNCREATITSAP"/>
</dbReference>
<evidence type="ECO:0000256" key="2">
    <source>
        <dbReference type="ARBA" id="ARBA00022525"/>
    </source>
</evidence>
<comment type="subcellular location">
    <subcellularLocation>
        <location evidence="1">Secreted</location>
    </subcellularLocation>
</comment>
<dbReference type="InterPro" id="IPR016187">
    <property type="entry name" value="CTDL_fold"/>
</dbReference>
<reference evidence="7 8" key="1">
    <citation type="submission" date="2024-06" db="EMBL/GenBank/DDBJ databases">
        <title>The draft genome of Grus japonensis, version 3.</title>
        <authorList>
            <person name="Nabeshima K."/>
            <person name="Suzuki S."/>
            <person name="Onuma M."/>
        </authorList>
    </citation>
    <scope>NUCLEOTIDE SEQUENCE [LARGE SCALE GENOMIC DNA]</scope>
    <source>
        <strain evidence="7 8">451A</strain>
    </source>
</reference>
<dbReference type="Pfam" id="PF00059">
    <property type="entry name" value="Lectin_C"/>
    <property type="match status" value="1"/>
</dbReference>
<dbReference type="EMBL" id="BAAFJT010000001">
    <property type="protein sequence ID" value="GAB0175385.1"/>
    <property type="molecule type" value="Genomic_DNA"/>
</dbReference>
<dbReference type="Proteomes" id="UP001623348">
    <property type="component" value="Unassembled WGS sequence"/>
</dbReference>
<keyword evidence="5" id="KW-0732">Signal</keyword>
<evidence type="ECO:0000259" key="6">
    <source>
        <dbReference type="PROSITE" id="PS50041"/>
    </source>
</evidence>